<dbReference type="Proteomes" id="UP000065822">
    <property type="component" value="Chromosome"/>
</dbReference>
<gene>
    <name evidence="1" type="ORF">AXF12_04210</name>
    <name evidence="2" type="ORF">SAMEA44541418_00892</name>
</gene>
<dbReference type="EMBL" id="CP014227">
    <property type="protein sequence ID" value="AMD84789.1"/>
    <property type="molecule type" value="Genomic_DNA"/>
</dbReference>
<dbReference type="Proteomes" id="UP000215539">
    <property type="component" value="Chromosome 1"/>
</dbReference>
<accession>A0AAX2H0H3</accession>
<proteinExistence type="predicted"/>
<dbReference type="RefSeq" id="WP_066428591.1">
    <property type="nucleotide sequence ID" value="NZ_CP014227.1"/>
</dbReference>
<evidence type="ECO:0008006" key="5">
    <source>
        <dbReference type="Google" id="ProtNLM"/>
    </source>
</evidence>
<dbReference type="AlphaFoldDB" id="A0AAX2H0H3"/>
<name>A0AAX2H0H3_9FLAO</name>
<sequence length="205" mass="23557">MKKILLYTTFMLLVSCGTIYELPQTYTLVSENIQTVDNPQFRVGEEYLYRASIKAYGHQFGGLLVIKIAGEHSWRTALTTDFGNTLLDLSLEDNKRKINSIQEALNHKIVVKTLFNDFESLLTPSFTVLKAYNNEGVQAWQCNDGKNVVYIFKDDNKNTFTQLNLHREKPYTTFIYSPFDGDAKHKTITVDHHTLDIQITLNPLQ</sequence>
<reference evidence="2 4" key="2">
    <citation type="submission" date="2017-06" db="EMBL/GenBank/DDBJ databases">
        <authorList>
            <consortium name="Pathogen Informatics"/>
        </authorList>
    </citation>
    <scope>NUCLEOTIDE SEQUENCE [LARGE SCALE GENOMIC DNA]</scope>
    <source>
        <strain evidence="2 4">NCTC12947</strain>
    </source>
</reference>
<evidence type="ECO:0000313" key="3">
    <source>
        <dbReference type="Proteomes" id="UP000065822"/>
    </source>
</evidence>
<reference evidence="1 3" key="1">
    <citation type="submission" date="2016-02" db="EMBL/GenBank/DDBJ databases">
        <authorList>
            <person name="Holder M.E."/>
            <person name="Ajami N.J."/>
            <person name="Petrosino J.F."/>
        </authorList>
    </citation>
    <scope>NUCLEOTIDE SEQUENCE [LARGE SCALE GENOMIC DNA]</scope>
    <source>
        <strain evidence="1 3">CCUG 32990</strain>
    </source>
</reference>
<evidence type="ECO:0000313" key="2">
    <source>
        <dbReference type="EMBL" id="SNV07379.1"/>
    </source>
</evidence>
<evidence type="ECO:0000313" key="4">
    <source>
        <dbReference type="Proteomes" id="UP000215539"/>
    </source>
</evidence>
<dbReference type="KEGG" id="chg:AXF12_04210"/>
<dbReference type="PROSITE" id="PS51257">
    <property type="entry name" value="PROKAR_LIPOPROTEIN"/>
    <property type="match status" value="1"/>
</dbReference>
<protein>
    <recommendedName>
        <fullName evidence="5">Lipoprotein</fullName>
    </recommendedName>
</protein>
<keyword evidence="3" id="KW-1185">Reference proteome</keyword>
<evidence type="ECO:0000313" key="1">
    <source>
        <dbReference type="EMBL" id="AMD84789.1"/>
    </source>
</evidence>
<dbReference type="EMBL" id="LT906449">
    <property type="protein sequence ID" value="SNV07379.1"/>
    <property type="molecule type" value="Genomic_DNA"/>
</dbReference>
<organism evidence="2 4">
    <name type="scientific">Capnocytophaga haemolytica</name>
    <dbReference type="NCBI Taxonomy" id="45243"/>
    <lineage>
        <taxon>Bacteria</taxon>
        <taxon>Pseudomonadati</taxon>
        <taxon>Bacteroidota</taxon>
        <taxon>Flavobacteriia</taxon>
        <taxon>Flavobacteriales</taxon>
        <taxon>Flavobacteriaceae</taxon>
        <taxon>Capnocytophaga</taxon>
    </lineage>
</organism>